<evidence type="ECO:0000313" key="2">
    <source>
        <dbReference type="EMBL" id="AZQ43351.1"/>
    </source>
</evidence>
<evidence type="ECO:0000259" key="1">
    <source>
        <dbReference type="Pfam" id="PF00027"/>
    </source>
</evidence>
<keyword evidence="3" id="KW-1185">Reference proteome</keyword>
<dbReference type="OrthoDB" id="1092431at2"/>
<reference evidence="2 3" key="1">
    <citation type="submission" date="2018-12" db="EMBL/GenBank/DDBJ databases">
        <title>Complete genome of Nonlabens sp. MJ115.</title>
        <authorList>
            <person name="Choi H.S."/>
            <person name="Jung J."/>
        </authorList>
    </citation>
    <scope>NUCLEOTIDE SEQUENCE [LARGE SCALE GENOMIC DNA]</scope>
    <source>
        <strain evidence="2 3">MJ115</strain>
    </source>
</reference>
<dbReference type="AlphaFoldDB" id="A0A3S9MVW5"/>
<accession>A0A3S9MVW5</accession>
<proteinExistence type="predicted"/>
<dbReference type="Gene3D" id="2.60.120.10">
    <property type="entry name" value="Jelly Rolls"/>
    <property type="match status" value="1"/>
</dbReference>
<name>A0A3S9MVW5_9FLAO</name>
<dbReference type="Proteomes" id="UP000279600">
    <property type="component" value="Chromosome"/>
</dbReference>
<dbReference type="InterPro" id="IPR014710">
    <property type="entry name" value="RmlC-like_jellyroll"/>
</dbReference>
<dbReference type="EMBL" id="CP034549">
    <property type="protein sequence ID" value="AZQ43351.1"/>
    <property type="molecule type" value="Genomic_DNA"/>
</dbReference>
<dbReference type="InterPro" id="IPR018490">
    <property type="entry name" value="cNMP-bd_dom_sf"/>
</dbReference>
<dbReference type="SUPFAM" id="SSF51206">
    <property type="entry name" value="cAMP-binding domain-like"/>
    <property type="match status" value="1"/>
</dbReference>
<evidence type="ECO:0000313" key="3">
    <source>
        <dbReference type="Proteomes" id="UP000279600"/>
    </source>
</evidence>
<dbReference type="CDD" id="cd00038">
    <property type="entry name" value="CAP_ED"/>
    <property type="match status" value="1"/>
</dbReference>
<dbReference type="InterPro" id="IPR000595">
    <property type="entry name" value="cNMP-bd_dom"/>
</dbReference>
<dbReference type="KEGG" id="noj:EJ995_03530"/>
<dbReference type="Pfam" id="PF00027">
    <property type="entry name" value="cNMP_binding"/>
    <property type="match status" value="1"/>
</dbReference>
<gene>
    <name evidence="2" type="ORF">EJ995_03530</name>
</gene>
<sequence length="199" mass="23336">MELPEFLHDLTGDGDRPSLTYANEIFSMLEVVKVKKKQILLHLGEVCDNIYFIKSGILKGSIIDEKGEMHTIRFVADNDVMTSMYSFIDQTPSNLQISCVEAGEVMCFKYQDFEYMNKLYPGLSPAFHKLMLQRYHNMLDEKARMITRDATERYLKFMERFSEIEERLPLKDIASYLGIRQQSLSRLRNKIADEEYDFN</sequence>
<protein>
    <submittedName>
        <fullName evidence="2">Crp/Fnr family transcriptional regulator</fullName>
    </submittedName>
</protein>
<organism evidence="2 3">
    <name type="scientific">Nonlabens ponticola</name>
    <dbReference type="NCBI Taxonomy" id="2496866"/>
    <lineage>
        <taxon>Bacteria</taxon>
        <taxon>Pseudomonadati</taxon>
        <taxon>Bacteroidota</taxon>
        <taxon>Flavobacteriia</taxon>
        <taxon>Flavobacteriales</taxon>
        <taxon>Flavobacteriaceae</taxon>
        <taxon>Nonlabens</taxon>
    </lineage>
</organism>
<feature type="domain" description="Cyclic nucleotide-binding" evidence="1">
    <location>
        <begin position="32"/>
        <end position="114"/>
    </location>
</feature>
<dbReference type="RefSeq" id="WP_126445673.1">
    <property type="nucleotide sequence ID" value="NZ_CP034549.1"/>
</dbReference>